<organism evidence="1">
    <name type="scientific">Anguilla anguilla</name>
    <name type="common">European freshwater eel</name>
    <name type="synonym">Muraena anguilla</name>
    <dbReference type="NCBI Taxonomy" id="7936"/>
    <lineage>
        <taxon>Eukaryota</taxon>
        <taxon>Metazoa</taxon>
        <taxon>Chordata</taxon>
        <taxon>Craniata</taxon>
        <taxon>Vertebrata</taxon>
        <taxon>Euteleostomi</taxon>
        <taxon>Actinopterygii</taxon>
        <taxon>Neopterygii</taxon>
        <taxon>Teleostei</taxon>
        <taxon>Anguilliformes</taxon>
        <taxon>Anguillidae</taxon>
        <taxon>Anguilla</taxon>
    </lineage>
</organism>
<name>A0A0E9W8H7_ANGAN</name>
<reference evidence="1" key="1">
    <citation type="submission" date="2014-11" db="EMBL/GenBank/DDBJ databases">
        <authorList>
            <person name="Amaro Gonzalez C."/>
        </authorList>
    </citation>
    <scope>NUCLEOTIDE SEQUENCE</scope>
</reference>
<accession>A0A0E9W8H7</accession>
<proteinExistence type="predicted"/>
<reference evidence="1" key="2">
    <citation type="journal article" date="2015" name="Fish Shellfish Immunol.">
        <title>Early steps in the European eel (Anguilla anguilla)-Vibrio vulnificus interaction in the gills: Role of the RtxA13 toxin.</title>
        <authorList>
            <person name="Callol A."/>
            <person name="Pajuelo D."/>
            <person name="Ebbesson L."/>
            <person name="Teles M."/>
            <person name="MacKenzie S."/>
            <person name="Amaro C."/>
        </authorList>
    </citation>
    <scope>NUCLEOTIDE SEQUENCE</scope>
</reference>
<protein>
    <submittedName>
        <fullName evidence="1">Uncharacterized protein</fullName>
    </submittedName>
</protein>
<sequence>MLPAHQTVEMIICHFKKCTFYMLYSHCGQCIRLPHTNIEKAQVNDREKQQTKVFRYRLLYDKIRYMLSAV</sequence>
<evidence type="ECO:0000313" key="1">
    <source>
        <dbReference type="EMBL" id="JAH85763.1"/>
    </source>
</evidence>
<dbReference type="AlphaFoldDB" id="A0A0E9W8H7"/>
<dbReference type="EMBL" id="GBXM01022814">
    <property type="protein sequence ID" value="JAH85763.1"/>
    <property type="molecule type" value="Transcribed_RNA"/>
</dbReference>